<dbReference type="GO" id="GO:0005634">
    <property type="term" value="C:nucleus"/>
    <property type="evidence" value="ECO:0007669"/>
    <property type="project" value="UniProtKB-SubCell"/>
</dbReference>
<evidence type="ECO:0000256" key="4">
    <source>
        <dbReference type="ARBA" id="ARBA00022871"/>
    </source>
</evidence>
<gene>
    <name evidence="11" type="ORF">GDO54_013140</name>
</gene>
<evidence type="ECO:0000256" key="7">
    <source>
        <dbReference type="ARBA" id="ARBA00023163"/>
    </source>
</evidence>
<proteinExistence type="predicted"/>
<keyword evidence="7" id="KW-0804">Transcription</keyword>
<feature type="region of interest" description="Disordered" evidence="9">
    <location>
        <begin position="164"/>
        <end position="191"/>
    </location>
</feature>
<dbReference type="Pfam" id="PF00010">
    <property type="entry name" value="HLH"/>
    <property type="match status" value="1"/>
</dbReference>
<dbReference type="Gene3D" id="4.10.280.10">
    <property type="entry name" value="Helix-loop-helix DNA-binding domain"/>
    <property type="match status" value="1"/>
</dbReference>
<comment type="subcellular location">
    <subcellularLocation>
        <location evidence="1">Nucleus</location>
    </subcellularLocation>
</comment>
<dbReference type="GO" id="GO:0046983">
    <property type="term" value="F:protein dimerization activity"/>
    <property type="evidence" value="ECO:0007669"/>
    <property type="project" value="InterPro"/>
</dbReference>
<dbReference type="GO" id="GO:0007283">
    <property type="term" value="P:spermatogenesis"/>
    <property type="evidence" value="ECO:0007669"/>
    <property type="project" value="UniProtKB-KW"/>
</dbReference>
<keyword evidence="2" id="KW-0217">Developmental protein</keyword>
<sequence>METTHSTHYPAEPIPVTIHPSEQMFSFHCTETGCPGRVTTFTRLVDMAERCHFRKCLKMMTFRNDMNTLSGFLLEAAKLHELSPHSNFSLFYQQEMEFNKDRGSSKNKLAAEQTWNDALWKQVFNQRSQSPPGQDDAGIELSALNKIQNLGQQTSNAAVGVSEIPTLSRTGDPEQHGKSIGRSQRREKHNRMEMERRHRLNMYIDELRLYVPFCNIATDKATTLKWTVSFVKYIQEQHGDSLKKAFESAHNRTAEMMMEGNQCKCCSANPRHHLHAGCHVTPW</sequence>
<dbReference type="FunFam" id="4.10.280.10:FF:000057">
    <property type="entry name" value="transcription factor-like 5 protein-like"/>
    <property type="match status" value="1"/>
</dbReference>
<keyword evidence="12" id="KW-1185">Reference proteome</keyword>
<dbReference type="GO" id="GO:0000978">
    <property type="term" value="F:RNA polymerase II cis-regulatory region sequence-specific DNA binding"/>
    <property type="evidence" value="ECO:0007669"/>
    <property type="project" value="TreeGrafter"/>
</dbReference>
<evidence type="ECO:0000313" key="11">
    <source>
        <dbReference type="EMBL" id="DBA22067.1"/>
    </source>
</evidence>
<dbReference type="GO" id="GO:0030154">
    <property type="term" value="P:cell differentiation"/>
    <property type="evidence" value="ECO:0007669"/>
    <property type="project" value="UniProtKB-KW"/>
</dbReference>
<evidence type="ECO:0000256" key="9">
    <source>
        <dbReference type="SAM" id="MobiDB-lite"/>
    </source>
</evidence>
<keyword evidence="3" id="KW-0221">Differentiation</keyword>
<organism evidence="11 12">
    <name type="scientific">Pyxicephalus adspersus</name>
    <name type="common">African bullfrog</name>
    <dbReference type="NCBI Taxonomy" id="30357"/>
    <lineage>
        <taxon>Eukaryota</taxon>
        <taxon>Metazoa</taxon>
        <taxon>Chordata</taxon>
        <taxon>Craniata</taxon>
        <taxon>Vertebrata</taxon>
        <taxon>Euteleostomi</taxon>
        <taxon>Amphibia</taxon>
        <taxon>Batrachia</taxon>
        <taxon>Anura</taxon>
        <taxon>Neobatrachia</taxon>
        <taxon>Ranoidea</taxon>
        <taxon>Pyxicephalidae</taxon>
        <taxon>Pyxicephalinae</taxon>
        <taxon>Pyxicephalus</taxon>
    </lineage>
</organism>
<evidence type="ECO:0000256" key="3">
    <source>
        <dbReference type="ARBA" id="ARBA00022782"/>
    </source>
</evidence>
<dbReference type="GO" id="GO:0000981">
    <property type="term" value="F:DNA-binding transcription factor activity, RNA polymerase II-specific"/>
    <property type="evidence" value="ECO:0007669"/>
    <property type="project" value="TreeGrafter"/>
</dbReference>
<keyword evidence="6" id="KW-0238">DNA-binding</keyword>
<dbReference type="AlphaFoldDB" id="A0AAV3AD20"/>
<evidence type="ECO:0000256" key="5">
    <source>
        <dbReference type="ARBA" id="ARBA00023015"/>
    </source>
</evidence>
<evidence type="ECO:0000256" key="2">
    <source>
        <dbReference type="ARBA" id="ARBA00022473"/>
    </source>
</evidence>
<feature type="domain" description="BHLH" evidence="10">
    <location>
        <begin position="184"/>
        <end position="234"/>
    </location>
</feature>
<evidence type="ECO:0000259" key="10">
    <source>
        <dbReference type="PROSITE" id="PS50888"/>
    </source>
</evidence>
<dbReference type="InterPro" id="IPR036638">
    <property type="entry name" value="HLH_DNA-bd_sf"/>
</dbReference>
<dbReference type="PROSITE" id="PS50888">
    <property type="entry name" value="BHLH"/>
    <property type="match status" value="1"/>
</dbReference>
<keyword evidence="8" id="KW-0539">Nucleus</keyword>
<dbReference type="PANTHER" id="PTHR15402:SF2">
    <property type="entry name" value="TRANSCRIPTION FACTOR LIKE 5"/>
    <property type="match status" value="1"/>
</dbReference>
<comment type="caution">
    <text evidence="11">The sequence shown here is derived from an EMBL/GenBank/DDBJ whole genome shotgun (WGS) entry which is preliminary data.</text>
</comment>
<keyword evidence="4" id="KW-0744">Spermatogenesis</keyword>
<dbReference type="EMBL" id="DYDO01000006">
    <property type="protein sequence ID" value="DBA22067.1"/>
    <property type="molecule type" value="Genomic_DNA"/>
</dbReference>
<dbReference type="InterPro" id="IPR039583">
    <property type="entry name" value="TCFL5/SOLH1/2"/>
</dbReference>
<dbReference type="InterPro" id="IPR011598">
    <property type="entry name" value="bHLH_dom"/>
</dbReference>
<dbReference type="SMART" id="SM00353">
    <property type="entry name" value="HLH"/>
    <property type="match status" value="1"/>
</dbReference>
<evidence type="ECO:0000256" key="1">
    <source>
        <dbReference type="ARBA" id="ARBA00004123"/>
    </source>
</evidence>
<protein>
    <recommendedName>
        <fullName evidence="10">BHLH domain-containing protein</fullName>
    </recommendedName>
</protein>
<name>A0AAV3AD20_PYXAD</name>
<accession>A0AAV3AD20</accession>
<keyword evidence="5" id="KW-0805">Transcription regulation</keyword>
<dbReference type="SUPFAM" id="SSF47459">
    <property type="entry name" value="HLH, helix-loop-helix DNA-binding domain"/>
    <property type="match status" value="1"/>
</dbReference>
<evidence type="ECO:0000313" key="12">
    <source>
        <dbReference type="Proteomes" id="UP001181693"/>
    </source>
</evidence>
<dbReference type="PANTHER" id="PTHR15402">
    <property type="entry name" value="TRANSCRIPTION FACTOR-LIKE 5 PROTEIN"/>
    <property type="match status" value="1"/>
</dbReference>
<evidence type="ECO:0000256" key="8">
    <source>
        <dbReference type="ARBA" id="ARBA00023242"/>
    </source>
</evidence>
<dbReference type="Proteomes" id="UP001181693">
    <property type="component" value="Unassembled WGS sequence"/>
</dbReference>
<evidence type="ECO:0000256" key="6">
    <source>
        <dbReference type="ARBA" id="ARBA00023125"/>
    </source>
</evidence>
<reference evidence="11" key="1">
    <citation type="thesis" date="2020" institute="ProQuest LLC" country="789 East Eisenhower Parkway, Ann Arbor, MI, USA">
        <title>Comparative Genomics and Chromosome Evolution.</title>
        <authorList>
            <person name="Mudd A.B."/>
        </authorList>
    </citation>
    <scope>NUCLEOTIDE SEQUENCE</scope>
    <source>
        <strain evidence="11">1538</strain>
        <tissue evidence="11">Blood</tissue>
    </source>
</reference>